<dbReference type="EMBL" id="LSNE01000003">
    <property type="protein sequence ID" value="KXI30200.1"/>
    <property type="molecule type" value="Genomic_DNA"/>
</dbReference>
<comment type="caution">
    <text evidence="3">The sequence shown here is derived from an EMBL/GenBank/DDBJ whole genome shotgun (WGS) entry which is preliminary data.</text>
</comment>
<feature type="chain" id="PRO_5007469426" evidence="2">
    <location>
        <begin position="19"/>
        <end position="60"/>
    </location>
</feature>
<feature type="transmembrane region" description="Helical" evidence="1">
    <location>
        <begin position="28"/>
        <end position="49"/>
    </location>
</feature>
<dbReference type="STRING" id="1799789.AX660_09440"/>
<dbReference type="AlphaFoldDB" id="A0A136A4Z9"/>
<evidence type="ECO:0000313" key="3">
    <source>
        <dbReference type="EMBL" id="KXI30200.1"/>
    </source>
</evidence>
<keyword evidence="4" id="KW-1185">Reference proteome</keyword>
<keyword evidence="1" id="KW-0812">Transmembrane</keyword>
<name>A0A136A4Z9_9ALTE</name>
<evidence type="ECO:0000256" key="1">
    <source>
        <dbReference type="SAM" id="Phobius"/>
    </source>
</evidence>
<keyword evidence="1" id="KW-0472">Membrane</keyword>
<reference evidence="4" key="1">
    <citation type="submission" date="2016-02" db="EMBL/GenBank/DDBJ databases">
        <authorList>
            <person name="Schultz-Johansen M."/>
            <person name="Glaring M.A."/>
            <person name="Bech P.K."/>
            <person name="Stougaard P."/>
        </authorList>
    </citation>
    <scope>NUCLEOTIDE SEQUENCE [LARGE SCALE GENOMIC DNA]</scope>
    <source>
        <strain evidence="4">S66</strain>
    </source>
</reference>
<organism evidence="3 4">
    <name type="scientific">Paraglaciecola hydrolytica</name>
    <dbReference type="NCBI Taxonomy" id="1799789"/>
    <lineage>
        <taxon>Bacteria</taxon>
        <taxon>Pseudomonadati</taxon>
        <taxon>Pseudomonadota</taxon>
        <taxon>Gammaproteobacteria</taxon>
        <taxon>Alteromonadales</taxon>
        <taxon>Alteromonadaceae</taxon>
        <taxon>Paraglaciecola</taxon>
    </lineage>
</organism>
<proteinExistence type="predicted"/>
<keyword evidence="2" id="KW-0732">Signal</keyword>
<feature type="signal peptide" evidence="2">
    <location>
        <begin position="1"/>
        <end position="18"/>
    </location>
</feature>
<gene>
    <name evidence="3" type="ORF">AX660_09440</name>
</gene>
<dbReference type="RefSeq" id="WP_068374170.1">
    <property type="nucleotide sequence ID" value="NZ_LSNE01000003.1"/>
</dbReference>
<evidence type="ECO:0000313" key="4">
    <source>
        <dbReference type="Proteomes" id="UP000070299"/>
    </source>
</evidence>
<sequence>MKKLIALSQLLFTSLVMAHPGHGMADNNWHYVFHVLFWLLAVVVAVKGYRWWQAKNKSAE</sequence>
<keyword evidence="1" id="KW-1133">Transmembrane helix</keyword>
<protein>
    <submittedName>
        <fullName evidence="3">Uncharacterized protein</fullName>
    </submittedName>
</protein>
<evidence type="ECO:0000256" key="2">
    <source>
        <dbReference type="SAM" id="SignalP"/>
    </source>
</evidence>
<accession>A0A136A4Z9</accession>
<dbReference type="Proteomes" id="UP000070299">
    <property type="component" value="Unassembled WGS sequence"/>
</dbReference>